<reference evidence="7 8" key="1">
    <citation type="submission" date="2018-06" db="EMBL/GenBank/DDBJ databases">
        <title>Genomic Encyclopedia of Type Strains, Phase IV (KMG-IV): sequencing the most valuable type-strain genomes for metagenomic binning, comparative biology and taxonomic classification.</title>
        <authorList>
            <person name="Goeker M."/>
        </authorList>
    </citation>
    <scope>NUCLEOTIDE SEQUENCE [LARGE SCALE GENOMIC DNA]</scope>
    <source>
        <strain evidence="7 8">DSM 25520</strain>
    </source>
</reference>
<evidence type="ECO:0000313" key="8">
    <source>
        <dbReference type="Proteomes" id="UP000253628"/>
    </source>
</evidence>
<keyword evidence="4 5" id="KW-0472">Membrane</keyword>
<evidence type="ECO:0000259" key="6">
    <source>
        <dbReference type="PROSITE" id="PS50850"/>
    </source>
</evidence>
<dbReference type="AlphaFoldDB" id="A0A366HA55"/>
<proteinExistence type="predicted"/>
<dbReference type="GO" id="GO:0005886">
    <property type="term" value="C:plasma membrane"/>
    <property type="evidence" value="ECO:0007669"/>
    <property type="project" value="TreeGrafter"/>
</dbReference>
<feature type="transmembrane region" description="Helical" evidence="5">
    <location>
        <begin position="211"/>
        <end position="228"/>
    </location>
</feature>
<feature type="transmembrane region" description="Helical" evidence="5">
    <location>
        <begin position="85"/>
        <end position="109"/>
    </location>
</feature>
<dbReference type="PANTHER" id="PTHR23501:SF154">
    <property type="entry name" value="MULTIDRUG-EFFLUX TRANSPORTER RV1634-RELATED"/>
    <property type="match status" value="1"/>
</dbReference>
<keyword evidence="2 5" id="KW-0812">Transmembrane</keyword>
<dbReference type="PRINTS" id="PR01035">
    <property type="entry name" value="TCRTETA"/>
</dbReference>
<dbReference type="PROSITE" id="PS50850">
    <property type="entry name" value="MFS"/>
    <property type="match status" value="1"/>
</dbReference>
<feature type="transmembrane region" description="Helical" evidence="5">
    <location>
        <begin position="271"/>
        <end position="295"/>
    </location>
</feature>
<feature type="transmembrane region" description="Helical" evidence="5">
    <location>
        <begin position="142"/>
        <end position="165"/>
    </location>
</feature>
<dbReference type="SUPFAM" id="SSF103473">
    <property type="entry name" value="MFS general substrate transporter"/>
    <property type="match status" value="1"/>
</dbReference>
<evidence type="ECO:0000256" key="2">
    <source>
        <dbReference type="ARBA" id="ARBA00022692"/>
    </source>
</evidence>
<feature type="transmembrane region" description="Helical" evidence="5">
    <location>
        <begin position="366"/>
        <end position="389"/>
    </location>
</feature>
<feature type="transmembrane region" description="Helical" evidence="5">
    <location>
        <begin position="115"/>
        <end position="135"/>
    </location>
</feature>
<dbReference type="InterPro" id="IPR001958">
    <property type="entry name" value="Tet-R_TetA/multi-R_MdtG-like"/>
</dbReference>
<keyword evidence="3 5" id="KW-1133">Transmembrane helix</keyword>
<evidence type="ECO:0000256" key="4">
    <source>
        <dbReference type="ARBA" id="ARBA00023136"/>
    </source>
</evidence>
<dbReference type="RefSeq" id="WP_113933893.1">
    <property type="nucleotide sequence ID" value="NZ_JACCEU010000008.1"/>
</dbReference>
<feature type="transmembrane region" description="Helical" evidence="5">
    <location>
        <begin position="234"/>
        <end position="250"/>
    </location>
</feature>
<evidence type="ECO:0000256" key="3">
    <source>
        <dbReference type="ARBA" id="ARBA00022989"/>
    </source>
</evidence>
<accession>A0A366HA55</accession>
<dbReference type="Gene3D" id="1.20.1250.20">
    <property type="entry name" value="MFS general substrate transporter like domains"/>
    <property type="match status" value="1"/>
</dbReference>
<dbReference type="Pfam" id="PF07690">
    <property type="entry name" value="MFS_1"/>
    <property type="match status" value="1"/>
</dbReference>
<feature type="transmembrane region" description="Helical" evidence="5">
    <location>
        <begin position="444"/>
        <end position="462"/>
    </location>
</feature>
<comment type="caution">
    <text evidence="7">The sequence shown here is derived from an EMBL/GenBank/DDBJ whole genome shotgun (WGS) entry which is preliminary data.</text>
</comment>
<feature type="transmembrane region" description="Helical" evidence="5">
    <location>
        <begin position="54"/>
        <end position="73"/>
    </location>
</feature>
<dbReference type="GO" id="GO:0022857">
    <property type="term" value="F:transmembrane transporter activity"/>
    <property type="evidence" value="ECO:0007669"/>
    <property type="project" value="InterPro"/>
</dbReference>
<comment type="subcellular location">
    <subcellularLocation>
        <location evidence="1">Membrane</location>
        <topology evidence="1">Multi-pass membrane protein</topology>
    </subcellularLocation>
</comment>
<dbReference type="InterPro" id="IPR011701">
    <property type="entry name" value="MFS"/>
</dbReference>
<feature type="transmembrane region" description="Helical" evidence="5">
    <location>
        <begin position="301"/>
        <end position="323"/>
    </location>
</feature>
<evidence type="ECO:0000256" key="5">
    <source>
        <dbReference type="SAM" id="Phobius"/>
    </source>
</evidence>
<dbReference type="Gene3D" id="1.20.1720.10">
    <property type="entry name" value="Multidrug resistance protein D"/>
    <property type="match status" value="1"/>
</dbReference>
<name>A0A366HA55_9BURK</name>
<dbReference type="EMBL" id="QNRQ01000007">
    <property type="protein sequence ID" value="RBP38334.1"/>
    <property type="molecule type" value="Genomic_DNA"/>
</dbReference>
<dbReference type="PANTHER" id="PTHR23501">
    <property type="entry name" value="MAJOR FACILITATOR SUPERFAMILY"/>
    <property type="match status" value="1"/>
</dbReference>
<feature type="transmembrane region" description="Helical" evidence="5">
    <location>
        <begin position="171"/>
        <end position="190"/>
    </location>
</feature>
<dbReference type="Proteomes" id="UP000253628">
    <property type="component" value="Unassembled WGS sequence"/>
</dbReference>
<organism evidence="7 8">
    <name type="scientific">Eoetvoesiella caeni</name>
    <dbReference type="NCBI Taxonomy" id="645616"/>
    <lineage>
        <taxon>Bacteria</taxon>
        <taxon>Pseudomonadati</taxon>
        <taxon>Pseudomonadota</taxon>
        <taxon>Betaproteobacteria</taxon>
        <taxon>Burkholderiales</taxon>
        <taxon>Alcaligenaceae</taxon>
        <taxon>Eoetvoesiella</taxon>
    </lineage>
</organism>
<protein>
    <submittedName>
        <fullName evidence="7">Putative MFS family arabinose efflux permease</fullName>
    </submittedName>
</protein>
<feature type="transmembrane region" description="Helical" evidence="5">
    <location>
        <begin position="410"/>
        <end position="432"/>
    </location>
</feature>
<dbReference type="InterPro" id="IPR020846">
    <property type="entry name" value="MFS_dom"/>
</dbReference>
<dbReference type="OrthoDB" id="9807274at2"/>
<gene>
    <name evidence="7" type="ORF">DFR37_10798</name>
</gene>
<evidence type="ECO:0000313" key="7">
    <source>
        <dbReference type="EMBL" id="RBP38334.1"/>
    </source>
</evidence>
<dbReference type="InterPro" id="IPR036259">
    <property type="entry name" value="MFS_trans_sf"/>
</dbReference>
<feature type="domain" description="Major facilitator superfamily (MFS) profile" evidence="6">
    <location>
        <begin position="20"/>
        <end position="470"/>
    </location>
</feature>
<keyword evidence="8" id="KW-1185">Reference proteome</keyword>
<evidence type="ECO:0000256" key="1">
    <source>
        <dbReference type="ARBA" id="ARBA00004141"/>
    </source>
</evidence>
<sequence>MQNTKAASWGELLSGRNALRSIALAGGVALHAVNVYIATTILPSVVEDIGGLEYYAWNTTLFVAASIFGSALSPKTLHIFGPRRAFLVAIALFALGTAACAAAPTMGWMLAGRTWQGLGGGLLLGLCYSSIRIVFEERLWPLATGLTSSMWGIATLLGPAIGGIFAETGHWRWAFWVVLPMCAGLAWLVTQQISAKVSSPRTDVKVPMLQIALLVASVLVISVSSLTYQVSWNALGIIAGLLIGLGVARVDKTASVRLMPTGAYSLKKGGLGSLYACVCLLSIGITVEVFVPYFLQMIHGYTPLIAGYMTALMSAGWTVGSITSSSRSSATARKLLRAGPLVSAASLAGLAALVPWSGLNANANGVWWLLLPLMGVGLGIGLCWPHLLTQVFKTSPPGEENMASSAIITIQLYAMALGATLGGMIANAAGLIEPGGVEGTRHAALAMFAIFALSPVAAAIFMGRVLRRPAAAVAAATDAA</sequence>
<feature type="transmembrane region" description="Helical" evidence="5">
    <location>
        <begin position="335"/>
        <end position="354"/>
    </location>
</feature>
<feature type="transmembrane region" description="Helical" evidence="5">
    <location>
        <begin position="21"/>
        <end position="42"/>
    </location>
</feature>